<evidence type="ECO:0000256" key="1">
    <source>
        <dbReference type="ARBA" id="ARBA00022857"/>
    </source>
</evidence>
<keyword evidence="4" id="KW-1185">Reference proteome</keyword>
<dbReference type="Pfam" id="PF13460">
    <property type="entry name" value="NAD_binding_10"/>
    <property type="match status" value="1"/>
</dbReference>
<keyword evidence="1" id="KW-0521">NADP</keyword>
<evidence type="ECO:0000313" key="3">
    <source>
        <dbReference type="EMBL" id="KIW39655.1"/>
    </source>
</evidence>
<name>A0A0D2DB26_9EURO</name>
<dbReference type="HOGENOM" id="CLU_007383_10_2_1"/>
<dbReference type="SUPFAM" id="SSF51735">
    <property type="entry name" value="NAD(P)-binding Rossmann-fold domains"/>
    <property type="match status" value="1"/>
</dbReference>
<sequence length="305" mass="34325">MTEIIVLTCASGRACSPIIPLLYEESRYELRLVVHSQSSRDRLKNRYPKAEVVQADFGIWADCANVVAGASTVYYVGPPFDPGETHFGINMVDAAVTESKKPGSRFAHFVFSSAVHPELTKMLHHDRKRYVEEYLTESMLPYTILQPSNFTDLSMGPLIAQKDATKITHRALFNPETAFSFTTLLDYAEASVRVIRERSRHFYATYQTVSTLPMKYIDYLKSVAEVLGKELEVQVVAFEQSVEMMSEGSFGTSDAPQINKDGPERMLLYYNTRGLYSNPNILEWLIGRPGTTPAQLARQILDSEG</sequence>
<proteinExistence type="predicted"/>
<feature type="domain" description="NAD(P)-binding" evidence="2">
    <location>
        <begin position="10"/>
        <end position="165"/>
    </location>
</feature>
<dbReference type="InterPro" id="IPR036291">
    <property type="entry name" value="NAD(P)-bd_dom_sf"/>
</dbReference>
<dbReference type="Proteomes" id="UP000053342">
    <property type="component" value="Unassembled WGS sequence"/>
</dbReference>
<dbReference type="Gene3D" id="3.40.50.720">
    <property type="entry name" value="NAD(P)-binding Rossmann-like Domain"/>
    <property type="match status" value="1"/>
</dbReference>
<dbReference type="OrthoDB" id="419598at2759"/>
<organism evidence="3 4">
    <name type="scientific">Exophiala oligosperma</name>
    <dbReference type="NCBI Taxonomy" id="215243"/>
    <lineage>
        <taxon>Eukaryota</taxon>
        <taxon>Fungi</taxon>
        <taxon>Dikarya</taxon>
        <taxon>Ascomycota</taxon>
        <taxon>Pezizomycotina</taxon>
        <taxon>Eurotiomycetes</taxon>
        <taxon>Chaetothyriomycetidae</taxon>
        <taxon>Chaetothyriales</taxon>
        <taxon>Herpotrichiellaceae</taxon>
        <taxon>Exophiala</taxon>
    </lineage>
</organism>
<dbReference type="STRING" id="215243.A0A0D2DB26"/>
<gene>
    <name evidence="3" type="ORF">PV06_08251</name>
</gene>
<dbReference type="Gene3D" id="3.90.25.10">
    <property type="entry name" value="UDP-galactose 4-epimerase, domain 1"/>
    <property type="match status" value="1"/>
</dbReference>
<dbReference type="InterPro" id="IPR051164">
    <property type="entry name" value="NmrA-like_oxidored"/>
</dbReference>
<evidence type="ECO:0000313" key="4">
    <source>
        <dbReference type="Proteomes" id="UP000053342"/>
    </source>
</evidence>
<dbReference type="VEuPathDB" id="FungiDB:PV06_08251"/>
<dbReference type="InterPro" id="IPR016040">
    <property type="entry name" value="NAD(P)-bd_dom"/>
</dbReference>
<dbReference type="AlphaFoldDB" id="A0A0D2DB26"/>
<accession>A0A0D2DB26</accession>
<evidence type="ECO:0000259" key="2">
    <source>
        <dbReference type="Pfam" id="PF13460"/>
    </source>
</evidence>
<dbReference type="GO" id="GO:0005634">
    <property type="term" value="C:nucleus"/>
    <property type="evidence" value="ECO:0007669"/>
    <property type="project" value="TreeGrafter"/>
</dbReference>
<reference evidence="3 4" key="1">
    <citation type="submission" date="2015-01" db="EMBL/GenBank/DDBJ databases">
        <title>The Genome Sequence of Exophiala oligosperma CBS72588.</title>
        <authorList>
            <consortium name="The Broad Institute Genomics Platform"/>
            <person name="Cuomo C."/>
            <person name="de Hoog S."/>
            <person name="Gorbushina A."/>
            <person name="Stielow B."/>
            <person name="Teixiera M."/>
            <person name="Abouelleil A."/>
            <person name="Chapman S.B."/>
            <person name="Priest M."/>
            <person name="Young S.K."/>
            <person name="Wortman J."/>
            <person name="Nusbaum C."/>
            <person name="Birren B."/>
        </authorList>
    </citation>
    <scope>NUCLEOTIDE SEQUENCE [LARGE SCALE GENOMIC DNA]</scope>
    <source>
        <strain evidence="3 4">CBS 72588</strain>
    </source>
</reference>
<protein>
    <recommendedName>
        <fullName evidence="2">NAD(P)-binding domain-containing protein</fullName>
    </recommendedName>
</protein>
<dbReference type="RefSeq" id="XP_016259871.1">
    <property type="nucleotide sequence ID" value="XM_016409563.1"/>
</dbReference>
<dbReference type="PANTHER" id="PTHR42748:SF31">
    <property type="entry name" value="NMRA-LIKE DOMAIN-CONTAINING PROTEIN-RELATED"/>
    <property type="match status" value="1"/>
</dbReference>
<dbReference type="GeneID" id="27360325"/>
<dbReference type="PANTHER" id="PTHR42748">
    <property type="entry name" value="NITROGEN METABOLITE REPRESSION PROTEIN NMRA FAMILY MEMBER"/>
    <property type="match status" value="1"/>
</dbReference>
<dbReference type="EMBL" id="KN847339">
    <property type="protein sequence ID" value="KIW39655.1"/>
    <property type="molecule type" value="Genomic_DNA"/>
</dbReference>